<keyword evidence="1" id="KW-0436">Ligase</keyword>
<dbReference type="InterPro" id="IPR013815">
    <property type="entry name" value="ATP_grasp_subdomain_1"/>
</dbReference>
<feature type="domain" description="ATP-grasp" evidence="5">
    <location>
        <begin position="118"/>
        <end position="287"/>
    </location>
</feature>
<dbReference type="GO" id="GO:0046872">
    <property type="term" value="F:metal ion binding"/>
    <property type="evidence" value="ECO:0007669"/>
    <property type="project" value="InterPro"/>
</dbReference>
<dbReference type="InterPro" id="IPR052032">
    <property type="entry name" value="ATP-dep_AA_Ligase"/>
</dbReference>
<proteinExistence type="predicted"/>
<evidence type="ECO:0000256" key="1">
    <source>
        <dbReference type="ARBA" id="ARBA00022598"/>
    </source>
</evidence>
<dbReference type="GO" id="GO:0016874">
    <property type="term" value="F:ligase activity"/>
    <property type="evidence" value="ECO:0007669"/>
    <property type="project" value="UniProtKB-KW"/>
</dbReference>
<accession>A0A0F3GMA6</accession>
<dbReference type="PANTHER" id="PTHR43585">
    <property type="entry name" value="FUMIPYRROLE BIOSYNTHESIS PROTEIN C"/>
    <property type="match status" value="1"/>
</dbReference>
<dbReference type="GO" id="GO:0005524">
    <property type="term" value="F:ATP binding"/>
    <property type="evidence" value="ECO:0007669"/>
    <property type="project" value="UniProtKB-UniRule"/>
</dbReference>
<protein>
    <submittedName>
        <fullName evidence="6">ATP-grasp domain protein</fullName>
    </submittedName>
</protein>
<evidence type="ECO:0000313" key="6">
    <source>
        <dbReference type="EMBL" id="KJU81798.1"/>
    </source>
</evidence>
<dbReference type="SUPFAM" id="SSF56059">
    <property type="entry name" value="Glutathione synthetase ATP-binding domain-like"/>
    <property type="match status" value="1"/>
</dbReference>
<dbReference type="InterPro" id="IPR048764">
    <property type="entry name" value="PylC_N"/>
</dbReference>
<dbReference type="Gene3D" id="3.30.470.20">
    <property type="entry name" value="ATP-grasp fold, B domain"/>
    <property type="match status" value="1"/>
</dbReference>
<dbReference type="InterPro" id="IPR011761">
    <property type="entry name" value="ATP-grasp"/>
</dbReference>
<comment type="caution">
    <text evidence="6">The sequence shown here is derived from an EMBL/GenBank/DDBJ whole genome shotgun (WGS) entry which is preliminary data.</text>
</comment>
<evidence type="ECO:0000256" key="4">
    <source>
        <dbReference type="PROSITE-ProRule" id="PRU00409"/>
    </source>
</evidence>
<dbReference type="Gene3D" id="3.30.1490.20">
    <property type="entry name" value="ATP-grasp fold, A domain"/>
    <property type="match status" value="1"/>
</dbReference>
<dbReference type="Gene3D" id="3.40.50.20">
    <property type="match status" value="1"/>
</dbReference>
<dbReference type="Pfam" id="PF21360">
    <property type="entry name" value="PylC-like_N"/>
    <property type="match status" value="1"/>
</dbReference>
<reference evidence="6 7" key="1">
    <citation type="submission" date="2015-02" db="EMBL/GenBank/DDBJ databases">
        <title>Single-cell genomics of uncultivated deep-branching MTB reveals a conserved set of magnetosome genes.</title>
        <authorList>
            <person name="Kolinko S."/>
            <person name="Richter M."/>
            <person name="Glockner F.O."/>
            <person name="Brachmann A."/>
            <person name="Schuler D."/>
        </authorList>
    </citation>
    <scope>NUCLEOTIDE SEQUENCE [LARGE SCALE GENOMIC DNA]</scope>
    <source>
        <strain evidence="6">TM-1</strain>
    </source>
</reference>
<sequence>MNVLITSASRKVSLVNAFKDALALEGGGRVIAADISELSAALYMADGHCLVPADADPGFIPRMLEICTEYEVGMLIPTRDEELPIFAQHRQRFADIGVTVMVSSPLTVRTCQDKLLFYKFCTQHGFSAPRLYAADAAEREITYPLLVKPRIGKGSRGIFLINSRKEHRRVLEETPELLVQEFVRAQEYTIDLFADFNGRVISVVPRQRIVVLGGESFVGKTCRNLQLMDEAERLAVKLNLRGHNTLQCFLDGGCVKFIEVNPRFGGGAALSIAAGANSPLFLVRLLKGLPVTPVIGEFTDNYYMLRYTQEMFIGGPEE</sequence>
<evidence type="ECO:0000259" key="5">
    <source>
        <dbReference type="PROSITE" id="PS50975"/>
    </source>
</evidence>
<dbReference type="PANTHER" id="PTHR43585:SF2">
    <property type="entry name" value="ATP-GRASP ENZYME FSQD"/>
    <property type="match status" value="1"/>
</dbReference>
<dbReference type="EMBL" id="LACI01002556">
    <property type="protein sequence ID" value="KJU81798.1"/>
    <property type="molecule type" value="Genomic_DNA"/>
</dbReference>
<evidence type="ECO:0000256" key="3">
    <source>
        <dbReference type="ARBA" id="ARBA00022840"/>
    </source>
</evidence>
<dbReference type="Proteomes" id="UP000033423">
    <property type="component" value="Unassembled WGS sequence"/>
</dbReference>
<evidence type="ECO:0000256" key="2">
    <source>
        <dbReference type="ARBA" id="ARBA00022741"/>
    </source>
</evidence>
<organism evidence="6 7">
    <name type="scientific">Candidatus Magnetobacterium bavaricum</name>
    <dbReference type="NCBI Taxonomy" id="29290"/>
    <lineage>
        <taxon>Bacteria</taxon>
        <taxon>Pseudomonadati</taxon>
        <taxon>Nitrospirota</taxon>
        <taxon>Thermodesulfovibrionia</taxon>
        <taxon>Thermodesulfovibrionales</taxon>
        <taxon>Candidatus Magnetobacteriaceae</taxon>
        <taxon>Candidatus Magnetobacterium</taxon>
    </lineage>
</organism>
<dbReference type="AlphaFoldDB" id="A0A0F3GMA6"/>
<gene>
    <name evidence="6" type="ORF">MBAV_006011</name>
</gene>
<keyword evidence="7" id="KW-1185">Reference proteome</keyword>
<dbReference type="InterPro" id="IPR003806">
    <property type="entry name" value="ATP-grasp_PylC-type"/>
</dbReference>
<dbReference type="Pfam" id="PF02655">
    <property type="entry name" value="ATP-grasp_3"/>
    <property type="match status" value="1"/>
</dbReference>
<dbReference type="PROSITE" id="PS50975">
    <property type="entry name" value="ATP_GRASP"/>
    <property type="match status" value="1"/>
</dbReference>
<keyword evidence="3 4" id="KW-0067">ATP-binding</keyword>
<evidence type="ECO:0000313" key="7">
    <source>
        <dbReference type="Proteomes" id="UP000033423"/>
    </source>
</evidence>
<name>A0A0F3GMA6_9BACT</name>
<keyword evidence="2 4" id="KW-0547">Nucleotide-binding</keyword>